<dbReference type="EMBL" id="JAAMPC010000011">
    <property type="protein sequence ID" value="KAG2284820.1"/>
    <property type="molecule type" value="Genomic_DNA"/>
</dbReference>
<comment type="caution">
    <text evidence="1">The sequence shown here is derived from an EMBL/GenBank/DDBJ whole genome shotgun (WGS) entry which is preliminary data.</text>
</comment>
<proteinExistence type="predicted"/>
<accession>A0A8X7ULZ6</accession>
<organism evidence="1 2">
    <name type="scientific">Brassica carinata</name>
    <name type="common">Ethiopian mustard</name>
    <name type="synonym">Abyssinian cabbage</name>
    <dbReference type="NCBI Taxonomy" id="52824"/>
    <lineage>
        <taxon>Eukaryota</taxon>
        <taxon>Viridiplantae</taxon>
        <taxon>Streptophyta</taxon>
        <taxon>Embryophyta</taxon>
        <taxon>Tracheophyta</taxon>
        <taxon>Spermatophyta</taxon>
        <taxon>Magnoliopsida</taxon>
        <taxon>eudicotyledons</taxon>
        <taxon>Gunneridae</taxon>
        <taxon>Pentapetalae</taxon>
        <taxon>rosids</taxon>
        <taxon>malvids</taxon>
        <taxon>Brassicales</taxon>
        <taxon>Brassicaceae</taxon>
        <taxon>Brassiceae</taxon>
        <taxon>Brassica</taxon>
    </lineage>
</organism>
<dbReference type="Proteomes" id="UP000886595">
    <property type="component" value="Unassembled WGS sequence"/>
</dbReference>
<name>A0A8X7ULZ6_BRACI</name>
<keyword evidence="2" id="KW-1185">Reference proteome</keyword>
<sequence>MQILFNFVERHHYNRCPSSEEWRVNIVNYARASRTCSFIRSIQMACIRGVNEESILQDLPTIYTEIQRHLSLLSDGCSADNQVMLSDGLADEQLAAECEPNVSQPT</sequence>
<evidence type="ECO:0000313" key="2">
    <source>
        <dbReference type="Proteomes" id="UP000886595"/>
    </source>
</evidence>
<evidence type="ECO:0000313" key="1">
    <source>
        <dbReference type="EMBL" id="KAG2284820.1"/>
    </source>
</evidence>
<gene>
    <name evidence="1" type="ORF">Bca52824_056040</name>
</gene>
<protein>
    <submittedName>
        <fullName evidence="1">Uncharacterized protein</fullName>
    </submittedName>
</protein>
<reference evidence="1 2" key="1">
    <citation type="submission" date="2020-02" db="EMBL/GenBank/DDBJ databases">
        <authorList>
            <person name="Ma Q."/>
            <person name="Huang Y."/>
            <person name="Song X."/>
            <person name="Pei D."/>
        </authorList>
    </citation>
    <scope>NUCLEOTIDE SEQUENCE [LARGE SCALE GENOMIC DNA]</scope>
    <source>
        <strain evidence="1">Sxm20200214</strain>
        <tissue evidence="1">Leaf</tissue>
    </source>
</reference>
<dbReference type="AlphaFoldDB" id="A0A8X7ULZ6"/>